<gene>
    <name evidence="1" type="ORF">Nkreftii_001419</name>
</gene>
<accession>A0A7S8IZ59</accession>
<dbReference type="AlphaFoldDB" id="A0A7S8IZ59"/>
<evidence type="ECO:0000313" key="2">
    <source>
        <dbReference type="Proteomes" id="UP000593737"/>
    </source>
</evidence>
<dbReference type="KEGG" id="nkf:Nkreftii_001419"/>
<name>A0A7S8IZ59_9BACT</name>
<dbReference type="SUPFAM" id="SSF46689">
    <property type="entry name" value="Homeodomain-like"/>
    <property type="match status" value="1"/>
</dbReference>
<dbReference type="EMBL" id="CP047423">
    <property type="protein sequence ID" value="QPD03645.1"/>
    <property type="molecule type" value="Genomic_DNA"/>
</dbReference>
<reference evidence="1 2" key="1">
    <citation type="journal article" date="2020" name="ISME J.">
        <title>Enrichment and physiological characterization of a novel comammox Nitrospira indicates ammonium inhibition of complete nitrification.</title>
        <authorList>
            <person name="Sakoula D."/>
            <person name="Koch H."/>
            <person name="Frank J."/>
            <person name="Jetten M.S.M."/>
            <person name="van Kessel M.A.H.J."/>
            <person name="Lucker S."/>
        </authorList>
    </citation>
    <scope>NUCLEOTIDE SEQUENCE [LARGE SCALE GENOMIC DNA]</scope>
    <source>
        <strain evidence="1">Comreactor17</strain>
    </source>
</reference>
<sequence>MKRTRRNHGPTFKAQVALAVVKGDKMVAELAEQFQVHPTQIADWKQQLLARAADVCGGVQSTTDTPDLKTLHAKIGQLTLENEFLEGALTKAGLLSGTR</sequence>
<evidence type="ECO:0000313" key="1">
    <source>
        <dbReference type="EMBL" id="QPD03645.1"/>
    </source>
</evidence>
<dbReference type="GO" id="GO:0006313">
    <property type="term" value="P:DNA transposition"/>
    <property type="evidence" value="ECO:0007669"/>
    <property type="project" value="InterPro"/>
</dbReference>
<dbReference type="GO" id="GO:0004803">
    <property type="term" value="F:transposase activity"/>
    <property type="evidence" value="ECO:0007669"/>
    <property type="project" value="InterPro"/>
</dbReference>
<protein>
    <recommendedName>
        <fullName evidence="3">Transposase</fullName>
    </recommendedName>
</protein>
<dbReference type="InterPro" id="IPR009057">
    <property type="entry name" value="Homeodomain-like_sf"/>
</dbReference>
<dbReference type="GO" id="GO:0003677">
    <property type="term" value="F:DNA binding"/>
    <property type="evidence" value="ECO:0007669"/>
    <property type="project" value="InterPro"/>
</dbReference>
<dbReference type="Proteomes" id="UP000593737">
    <property type="component" value="Chromosome"/>
</dbReference>
<organism evidence="1 2">
    <name type="scientific">Candidatus Nitrospira kreftii</name>
    <dbReference type="NCBI Taxonomy" id="2652173"/>
    <lineage>
        <taxon>Bacteria</taxon>
        <taxon>Pseudomonadati</taxon>
        <taxon>Nitrospirota</taxon>
        <taxon>Nitrospiria</taxon>
        <taxon>Nitrospirales</taxon>
        <taxon>Nitrospiraceae</taxon>
        <taxon>Nitrospira</taxon>
    </lineage>
</organism>
<proteinExistence type="predicted"/>
<evidence type="ECO:0008006" key="3">
    <source>
        <dbReference type="Google" id="ProtNLM"/>
    </source>
</evidence>